<evidence type="ECO:0000259" key="1">
    <source>
        <dbReference type="Pfam" id="PF09643"/>
    </source>
</evidence>
<dbReference type="EMBL" id="RZNY01000001">
    <property type="protein sequence ID" value="RUT48556.1"/>
    <property type="molecule type" value="Genomic_DNA"/>
</dbReference>
<dbReference type="Proteomes" id="UP000279446">
    <property type="component" value="Unassembled WGS sequence"/>
</dbReference>
<protein>
    <recommendedName>
        <fullName evidence="1">YopX protein domain-containing protein</fullName>
    </recommendedName>
</protein>
<dbReference type="RefSeq" id="WP_127190150.1">
    <property type="nucleotide sequence ID" value="NZ_RZNY01000001.1"/>
</dbReference>
<keyword evidence="3" id="KW-1185">Reference proteome</keyword>
<dbReference type="InterPro" id="IPR023385">
    <property type="entry name" value="YopX-like_C"/>
</dbReference>
<dbReference type="NCBIfam" id="TIGR01671">
    <property type="entry name" value="phage_TIGR01671"/>
    <property type="match status" value="1"/>
</dbReference>
<sequence length="155" mass="17592">MREYEFRAKSIEPLVGDDQWLYGFGVHVVELSDGGKEYWLYTANGTYQVDPETVGQFTRKTDFKGLKIWEGDIAKQTYHTQTGNVFDGTDFTLDGYHIGEVVITASKGVCIKNPIHYSEDNDRVEVTKQYKSIAGYRCVVIGNVHDNPELLEVQS</sequence>
<name>A0A433YFB1_9BACL</name>
<reference evidence="2 3" key="1">
    <citation type="submission" date="2018-12" db="EMBL/GenBank/DDBJ databases">
        <authorList>
            <person name="Sun L."/>
            <person name="Chen Z."/>
        </authorList>
    </citation>
    <scope>NUCLEOTIDE SEQUENCE [LARGE SCALE GENOMIC DNA]</scope>
    <source>
        <strain evidence="2 3">DSM 15890</strain>
    </source>
</reference>
<comment type="caution">
    <text evidence="2">The sequence shown here is derived from an EMBL/GenBank/DDBJ whole genome shotgun (WGS) entry which is preliminary data.</text>
</comment>
<proteinExistence type="predicted"/>
<dbReference type="OrthoDB" id="1809393at2"/>
<organism evidence="2 3">
    <name type="scientific">Paenibacillus anaericanus</name>
    <dbReference type="NCBI Taxonomy" id="170367"/>
    <lineage>
        <taxon>Bacteria</taxon>
        <taxon>Bacillati</taxon>
        <taxon>Bacillota</taxon>
        <taxon>Bacilli</taxon>
        <taxon>Bacillales</taxon>
        <taxon>Paenibacillaceae</taxon>
        <taxon>Paenibacillus</taxon>
    </lineage>
</organism>
<dbReference type="AlphaFoldDB" id="A0A433YFB1"/>
<dbReference type="Gene3D" id="2.30.30.290">
    <property type="entry name" value="YopX-like domains"/>
    <property type="match status" value="1"/>
</dbReference>
<evidence type="ECO:0000313" key="3">
    <source>
        <dbReference type="Proteomes" id="UP000279446"/>
    </source>
</evidence>
<feature type="domain" description="YopX protein" evidence="1">
    <location>
        <begin position="49"/>
        <end position="152"/>
    </location>
</feature>
<evidence type="ECO:0000313" key="2">
    <source>
        <dbReference type="EMBL" id="RUT48556.1"/>
    </source>
</evidence>
<accession>A0A433YFB1</accession>
<dbReference type="InterPro" id="IPR019096">
    <property type="entry name" value="YopX_protein"/>
</dbReference>
<dbReference type="SUPFAM" id="SSF159006">
    <property type="entry name" value="YopX-like"/>
    <property type="match status" value="1"/>
</dbReference>
<dbReference type="Pfam" id="PF09643">
    <property type="entry name" value="YopX"/>
    <property type="match status" value="1"/>
</dbReference>
<gene>
    <name evidence="2" type="ORF">EJP82_01025</name>
</gene>
<dbReference type="InterPro" id="IPR010024">
    <property type="entry name" value="CHP16711"/>
</dbReference>